<feature type="transmembrane region" description="Helical" evidence="1">
    <location>
        <begin position="35"/>
        <end position="53"/>
    </location>
</feature>
<reference evidence="2 3" key="1">
    <citation type="submission" date="2021-01" db="EMBL/GenBank/DDBJ databases">
        <title>Belnapia mucosa sp. nov. and Belnapia arida sp. nov., isolated from the Tabernas Desert (Almeria, Spain).</title>
        <authorList>
            <person name="Molina-Menor E."/>
            <person name="Vidal-Verdu A."/>
            <person name="Calonge A."/>
            <person name="Satari L."/>
            <person name="Pereto Magraner J."/>
            <person name="Porcar Miralles M."/>
        </authorList>
    </citation>
    <scope>NUCLEOTIDE SEQUENCE [LARGE SCALE GENOMIC DNA]</scope>
    <source>
        <strain evidence="2 3">T6</strain>
    </source>
</reference>
<protein>
    <submittedName>
        <fullName evidence="2">Uncharacterized protein</fullName>
    </submittedName>
</protein>
<keyword evidence="1" id="KW-0472">Membrane</keyword>
<accession>A0ABS1V1V4</accession>
<keyword evidence="1" id="KW-0812">Transmembrane</keyword>
<keyword evidence="3" id="KW-1185">Reference proteome</keyword>
<evidence type="ECO:0000256" key="1">
    <source>
        <dbReference type="SAM" id="Phobius"/>
    </source>
</evidence>
<gene>
    <name evidence="2" type="ORF">JMJ55_03035</name>
</gene>
<keyword evidence="1" id="KW-1133">Transmembrane helix</keyword>
<proteinExistence type="predicted"/>
<sequence length="83" mass="8800">MPYLVEILLVLAPFLLFALWRRLSPGPVVPAAAVWLLLAGVICGMAGAVWYGFSVSLEPGTVYVPARLGPDGRVLPSGAEPRP</sequence>
<evidence type="ECO:0000313" key="2">
    <source>
        <dbReference type="EMBL" id="MBL6454283.1"/>
    </source>
</evidence>
<evidence type="ECO:0000313" key="3">
    <source>
        <dbReference type="Proteomes" id="UP000606490"/>
    </source>
</evidence>
<comment type="caution">
    <text evidence="2">The sequence shown here is derived from an EMBL/GenBank/DDBJ whole genome shotgun (WGS) entry which is preliminary data.</text>
</comment>
<dbReference type="EMBL" id="JAEUXJ010000001">
    <property type="protein sequence ID" value="MBL6454283.1"/>
    <property type="molecule type" value="Genomic_DNA"/>
</dbReference>
<organism evidence="2 3">
    <name type="scientific">Belnapia mucosa</name>
    <dbReference type="NCBI Taxonomy" id="2804532"/>
    <lineage>
        <taxon>Bacteria</taxon>
        <taxon>Pseudomonadati</taxon>
        <taxon>Pseudomonadota</taxon>
        <taxon>Alphaproteobacteria</taxon>
        <taxon>Acetobacterales</taxon>
        <taxon>Roseomonadaceae</taxon>
        <taxon>Belnapia</taxon>
    </lineage>
</organism>
<dbReference type="RefSeq" id="WP_202823997.1">
    <property type="nucleotide sequence ID" value="NZ_JAEUXJ010000001.1"/>
</dbReference>
<dbReference type="Proteomes" id="UP000606490">
    <property type="component" value="Unassembled WGS sequence"/>
</dbReference>
<name>A0ABS1V1V4_9PROT</name>